<dbReference type="PANTHER" id="PTHR10609">
    <property type="entry name" value="BIOTINIDASE-RELATED"/>
    <property type="match status" value="1"/>
</dbReference>
<dbReference type="Gene3D" id="3.60.110.10">
    <property type="entry name" value="Carbon-nitrogen hydrolase"/>
    <property type="match status" value="1"/>
</dbReference>
<dbReference type="SUPFAM" id="SSF56317">
    <property type="entry name" value="Carbon-nitrogen hydrolase"/>
    <property type="match status" value="1"/>
</dbReference>
<keyword evidence="2" id="KW-0732">Signal</keyword>
<dbReference type="InterPro" id="IPR040154">
    <property type="entry name" value="Biotinidase/VNN"/>
</dbReference>
<accession>A0A7E5WI55</accession>
<keyword evidence="1" id="KW-0378">Hydrolase</keyword>
<protein>
    <submittedName>
        <fullName evidence="5">Vanin-like protein 2</fullName>
    </submittedName>
</protein>
<gene>
    <name evidence="5" type="primary">LOC113502844</name>
</gene>
<sequence length="451" mass="50342">MTMKLFGIVFGFLCVNFAIASEIYKAGVIHGQKEIHSFKHLIDDASKMDVDILVLPVQEPSEMSSYDEAIKTISEAAKQAGLYVVLNVFENTHCQHGKETIRSNLVFDREGAIVAVYRKPVNPFTNCTTSSSDLVTFTTDFGVTFGLLMEEDLVLREPQHLRGLKNFVMAGVWQSEIPMLSAPQFSPAWSYVNNVNLLTNFGVYPGKTSQLDSEELSVFELQKNGGDDNTLTPAILKTHPSEDLSQYVIKPLDLQASNKGVHDTVCHTGFCCNFYVKTAVRDANPEITYSLAAFNGVRQYSASHNIGTQNCGVFACTGNQKNCVSGLQKSTVTFERISIAANFTKQTLQYPIIQTALPTEEITFDVKFDGTSNQVTLNIVDGQSIDNFGIFGRDFSKDFESNYVFGVNNTTKTEGVYDFIFNEEFQEVVDYIWIRLRVLIVVVSIYILEMM</sequence>
<evidence type="ECO:0000259" key="3">
    <source>
        <dbReference type="Pfam" id="PF19018"/>
    </source>
</evidence>
<feature type="chain" id="PRO_5028898058" evidence="2">
    <location>
        <begin position="21"/>
        <end position="451"/>
    </location>
</feature>
<proteinExistence type="predicted"/>
<evidence type="ECO:0000313" key="4">
    <source>
        <dbReference type="Proteomes" id="UP000322000"/>
    </source>
</evidence>
<dbReference type="InParanoid" id="A0A7E5WI55"/>
<name>A0A7E5WI55_TRINI</name>
<reference evidence="5" key="1">
    <citation type="submission" date="2025-08" db="UniProtKB">
        <authorList>
            <consortium name="RefSeq"/>
        </authorList>
    </citation>
    <scope>IDENTIFICATION</scope>
</reference>
<dbReference type="InterPro" id="IPR043957">
    <property type="entry name" value="Vanin_C"/>
</dbReference>
<keyword evidence="4" id="KW-1185">Reference proteome</keyword>
<evidence type="ECO:0000256" key="1">
    <source>
        <dbReference type="ARBA" id="ARBA00022801"/>
    </source>
</evidence>
<dbReference type="AlphaFoldDB" id="A0A7E5WI55"/>
<dbReference type="InterPro" id="IPR036526">
    <property type="entry name" value="C-N_Hydrolase_sf"/>
</dbReference>
<dbReference type="RefSeq" id="XP_026740374.1">
    <property type="nucleotide sequence ID" value="XM_026884573.1"/>
</dbReference>
<dbReference type="KEGG" id="tnl:113502844"/>
<feature type="domain" description="Vanin C-terminal" evidence="3">
    <location>
        <begin position="241"/>
        <end position="398"/>
    </location>
</feature>
<feature type="signal peptide" evidence="2">
    <location>
        <begin position="1"/>
        <end position="20"/>
    </location>
</feature>
<organism evidence="4 5">
    <name type="scientific">Trichoplusia ni</name>
    <name type="common">Cabbage looper</name>
    <dbReference type="NCBI Taxonomy" id="7111"/>
    <lineage>
        <taxon>Eukaryota</taxon>
        <taxon>Metazoa</taxon>
        <taxon>Ecdysozoa</taxon>
        <taxon>Arthropoda</taxon>
        <taxon>Hexapoda</taxon>
        <taxon>Insecta</taxon>
        <taxon>Pterygota</taxon>
        <taxon>Neoptera</taxon>
        <taxon>Endopterygota</taxon>
        <taxon>Lepidoptera</taxon>
        <taxon>Glossata</taxon>
        <taxon>Ditrysia</taxon>
        <taxon>Noctuoidea</taxon>
        <taxon>Noctuidae</taxon>
        <taxon>Plusiinae</taxon>
        <taxon>Trichoplusia</taxon>
    </lineage>
</organism>
<dbReference type="OrthoDB" id="10250282at2759"/>
<evidence type="ECO:0000313" key="5">
    <source>
        <dbReference type="RefSeq" id="XP_026740374.1"/>
    </source>
</evidence>
<dbReference type="Proteomes" id="UP000322000">
    <property type="component" value="Chromosome 18"/>
</dbReference>
<dbReference type="Pfam" id="PF19018">
    <property type="entry name" value="Vanin_C"/>
    <property type="match status" value="1"/>
</dbReference>
<dbReference type="GeneID" id="113502844"/>
<dbReference type="GO" id="GO:0016787">
    <property type="term" value="F:hydrolase activity"/>
    <property type="evidence" value="ECO:0007669"/>
    <property type="project" value="UniProtKB-KW"/>
</dbReference>
<dbReference type="PANTHER" id="PTHR10609:SF14">
    <property type="entry name" value="BIOTINIDASE"/>
    <property type="match status" value="1"/>
</dbReference>
<evidence type="ECO:0000256" key="2">
    <source>
        <dbReference type="SAM" id="SignalP"/>
    </source>
</evidence>